<keyword evidence="2" id="KW-1185">Reference proteome</keyword>
<protein>
    <submittedName>
        <fullName evidence="1">Uncharacterized protein</fullName>
    </submittedName>
</protein>
<evidence type="ECO:0000313" key="1">
    <source>
        <dbReference type="EMBL" id="KAI5667798.1"/>
    </source>
</evidence>
<sequence>MQCCRCSATVRLPGDRSFALPRSSLWFDFRRRFLSRGVIRFFLQQVVSEPWFGSSAPASVNNLSDLRSSSDPATCRRPEEYPKSWKGEVLKEKLGDAHSCLTLHLTDNVLREIDEKDNAFEI</sequence>
<reference evidence="2" key="1">
    <citation type="journal article" date="2023" name="Nat. Plants">
        <title>Single-cell RNA sequencing provides a high-resolution roadmap for understanding the multicellular compartmentation of specialized metabolism.</title>
        <authorList>
            <person name="Sun S."/>
            <person name="Shen X."/>
            <person name="Li Y."/>
            <person name="Li Y."/>
            <person name="Wang S."/>
            <person name="Li R."/>
            <person name="Zhang H."/>
            <person name="Shen G."/>
            <person name="Guo B."/>
            <person name="Wei J."/>
            <person name="Xu J."/>
            <person name="St-Pierre B."/>
            <person name="Chen S."/>
            <person name="Sun C."/>
        </authorList>
    </citation>
    <scope>NUCLEOTIDE SEQUENCE [LARGE SCALE GENOMIC DNA]</scope>
</reference>
<proteinExistence type="predicted"/>
<gene>
    <name evidence="1" type="ORF">M9H77_17651</name>
</gene>
<accession>A0ACC0B587</accession>
<dbReference type="Proteomes" id="UP001060085">
    <property type="component" value="Linkage Group LG04"/>
</dbReference>
<dbReference type="EMBL" id="CM044704">
    <property type="protein sequence ID" value="KAI5667798.1"/>
    <property type="molecule type" value="Genomic_DNA"/>
</dbReference>
<organism evidence="1 2">
    <name type="scientific">Catharanthus roseus</name>
    <name type="common">Madagascar periwinkle</name>
    <name type="synonym">Vinca rosea</name>
    <dbReference type="NCBI Taxonomy" id="4058"/>
    <lineage>
        <taxon>Eukaryota</taxon>
        <taxon>Viridiplantae</taxon>
        <taxon>Streptophyta</taxon>
        <taxon>Embryophyta</taxon>
        <taxon>Tracheophyta</taxon>
        <taxon>Spermatophyta</taxon>
        <taxon>Magnoliopsida</taxon>
        <taxon>eudicotyledons</taxon>
        <taxon>Gunneridae</taxon>
        <taxon>Pentapetalae</taxon>
        <taxon>asterids</taxon>
        <taxon>lamiids</taxon>
        <taxon>Gentianales</taxon>
        <taxon>Apocynaceae</taxon>
        <taxon>Rauvolfioideae</taxon>
        <taxon>Vinceae</taxon>
        <taxon>Catharanthinae</taxon>
        <taxon>Catharanthus</taxon>
    </lineage>
</organism>
<name>A0ACC0B587_CATRO</name>
<comment type="caution">
    <text evidence="1">The sequence shown here is derived from an EMBL/GenBank/DDBJ whole genome shotgun (WGS) entry which is preliminary data.</text>
</comment>
<evidence type="ECO:0000313" key="2">
    <source>
        <dbReference type="Proteomes" id="UP001060085"/>
    </source>
</evidence>